<accession>A0A1X7VK44</accession>
<dbReference type="InParanoid" id="A0A1X7VK44"/>
<protein>
    <submittedName>
        <fullName evidence="1">Uncharacterized protein</fullName>
    </submittedName>
</protein>
<organism evidence="1">
    <name type="scientific">Amphimedon queenslandica</name>
    <name type="common">Sponge</name>
    <dbReference type="NCBI Taxonomy" id="400682"/>
    <lineage>
        <taxon>Eukaryota</taxon>
        <taxon>Metazoa</taxon>
        <taxon>Porifera</taxon>
        <taxon>Demospongiae</taxon>
        <taxon>Heteroscleromorpha</taxon>
        <taxon>Haplosclerida</taxon>
        <taxon>Niphatidae</taxon>
        <taxon>Amphimedon</taxon>
    </lineage>
</organism>
<evidence type="ECO:0000313" key="1">
    <source>
        <dbReference type="EnsemblMetazoa" id="Aqu2.1.40304_001"/>
    </source>
</evidence>
<name>A0A1X7VK44_AMPQE</name>
<proteinExistence type="predicted"/>
<dbReference type="EnsemblMetazoa" id="Aqu2.1.40304_001">
    <property type="protein sequence ID" value="Aqu2.1.40304_001"/>
    <property type="gene ID" value="Aqu2.1.40304"/>
</dbReference>
<reference evidence="1" key="1">
    <citation type="submission" date="2017-05" db="UniProtKB">
        <authorList>
            <consortium name="EnsemblMetazoa"/>
        </authorList>
    </citation>
    <scope>IDENTIFICATION</scope>
</reference>
<dbReference type="AlphaFoldDB" id="A0A1X7VK44"/>
<sequence>MNEIRKNPLDNRQKHLDVMSFPILRLSGNFCANQSRAVKLTNAEYIKCRLLNVDWRYTKNSQNVFFLVWEKELSELKCGIYNTLRTRSHKMSAQAM</sequence>